<organism evidence="2 3">
    <name type="scientific">Burkholderia gladioli</name>
    <name type="common">Pseudomonas marginata</name>
    <name type="synonym">Phytomonas marginata</name>
    <dbReference type="NCBI Taxonomy" id="28095"/>
    <lineage>
        <taxon>Bacteria</taxon>
        <taxon>Pseudomonadati</taxon>
        <taxon>Pseudomonadota</taxon>
        <taxon>Betaproteobacteria</taxon>
        <taxon>Burkholderiales</taxon>
        <taxon>Burkholderiaceae</taxon>
        <taxon>Burkholderia</taxon>
    </lineage>
</organism>
<evidence type="ECO:0000313" key="2">
    <source>
        <dbReference type="EMBL" id="KGC24261.1"/>
    </source>
</evidence>
<feature type="compositionally biased region" description="Basic and acidic residues" evidence="1">
    <location>
        <begin position="201"/>
        <end position="211"/>
    </location>
</feature>
<reference evidence="2 3" key="1">
    <citation type="submission" date="2014-04" db="EMBL/GenBank/DDBJ databases">
        <authorList>
            <person name="Bishop-Lilly K.A."/>
            <person name="Broomall S.M."/>
            <person name="Chain P.S."/>
            <person name="Chertkov O."/>
            <person name="Coyne S.R."/>
            <person name="Daligault H.E."/>
            <person name="Davenport K.W."/>
            <person name="Erkkila T."/>
            <person name="Frey K.G."/>
            <person name="Gibbons H.S."/>
            <person name="Gu W."/>
            <person name="Jaissle J."/>
            <person name="Johnson S.L."/>
            <person name="Koroleva G.I."/>
            <person name="Ladner J.T."/>
            <person name="Lo C.-C."/>
            <person name="Minogue T.D."/>
            <person name="Munk C."/>
            <person name="Palacios G.F."/>
            <person name="Redden C.L."/>
            <person name="Rosenzweig C.N."/>
            <person name="Scholz M.B."/>
            <person name="Teshima H."/>
            <person name="Xu Y."/>
        </authorList>
    </citation>
    <scope>NUCLEOTIDE SEQUENCE [LARGE SCALE GENOMIC DNA]</scope>
    <source>
        <strain evidence="3">gladioli</strain>
    </source>
</reference>
<gene>
    <name evidence="2" type="ORF">DM48_8108</name>
</gene>
<evidence type="ECO:0000313" key="3">
    <source>
        <dbReference type="Proteomes" id="UP000029590"/>
    </source>
</evidence>
<feature type="region of interest" description="Disordered" evidence="1">
    <location>
        <begin position="186"/>
        <end position="220"/>
    </location>
</feature>
<accession>A0AAW3FA35</accession>
<feature type="compositionally biased region" description="Basic residues" evidence="1">
    <location>
        <begin position="138"/>
        <end position="171"/>
    </location>
</feature>
<dbReference type="Proteomes" id="UP000029590">
    <property type="component" value="Unassembled WGS sequence"/>
</dbReference>
<name>A0AAW3FA35_BURGA</name>
<comment type="caution">
    <text evidence="2">The sequence shown here is derived from an EMBL/GenBank/DDBJ whole genome shotgun (WGS) entry which is preliminary data.</text>
</comment>
<evidence type="ECO:0000256" key="1">
    <source>
        <dbReference type="SAM" id="MobiDB-lite"/>
    </source>
</evidence>
<proteinExistence type="predicted"/>
<dbReference type="EMBL" id="JPGG01000008">
    <property type="protein sequence ID" value="KGC24261.1"/>
    <property type="molecule type" value="Genomic_DNA"/>
</dbReference>
<sequence>MVAGRQAVGRLARHAFLHPDEHPAAAAAQPLARVAGILEGPPGFLQDQPLARVHPLRLARRDLEEQRVEAVQPLDEGASMGGDAIGRLARTAEVRPPVPARGRYFADRPASRAQQLPELARVVRPRRAHRNADDRHPALIRRRRHGPHRSRRRGRGHGRGHRRQRPRRRVRPAADGLVIRAGQRKRMRVAQMRGQSGNRAVVEEHGRRQVDGEFPPKPARQLGQADRIEADIGELRAVAHTLGRQLQDRLDAGLHDLDGTRHQCGRIDLGGDARRRWPGCRCPPIGIEHGVAATDMIERAFEASPIAGENEVLRRPRDEQPLPGGQPFVAFQETLPAAAQVQVDALGLDCPHAAVAPQRPGRRHRAPRTLARRHARIPMRGKSQLIAVRPRVIPRATIAQHGRRRGEAAEEIERLARRRLVERPRARHLRRHHGLELRGRALEQAAARLHAGRVDHAVQPLPARAKPGDDLRQRVRIGDVNGVVDRVAGPELAQLGEQRVGRGIGLAPPKHGQPRVIAAREMGREQAPQAARAARD</sequence>
<feature type="region of interest" description="Disordered" evidence="1">
    <location>
        <begin position="126"/>
        <end position="173"/>
    </location>
</feature>
<protein>
    <submittedName>
        <fullName evidence="2">Uncharacterized protein</fullName>
    </submittedName>
</protein>
<dbReference type="AlphaFoldDB" id="A0AAW3FA35"/>